<dbReference type="InterPro" id="IPR039426">
    <property type="entry name" value="TonB-dep_rcpt-like"/>
</dbReference>
<dbReference type="STRING" id="604088.SAMN04488060_1126"/>
<evidence type="ECO:0000256" key="2">
    <source>
        <dbReference type="ARBA" id="ARBA00022448"/>
    </source>
</evidence>
<dbReference type="AlphaFoldDB" id="A0A1I5LMY2"/>
<feature type="signal peptide" evidence="13">
    <location>
        <begin position="1"/>
        <end position="22"/>
    </location>
</feature>
<evidence type="ECO:0000313" key="17">
    <source>
        <dbReference type="Proteomes" id="UP000199331"/>
    </source>
</evidence>
<evidence type="ECO:0000256" key="5">
    <source>
        <dbReference type="ARBA" id="ARBA00022692"/>
    </source>
</evidence>
<keyword evidence="9 11" id="KW-0472">Membrane</keyword>
<evidence type="ECO:0000256" key="8">
    <source>
        <dbReference type="ARBA" id="ARBA00023077"/>
    </source>
</evidence>
<keyword evidence="4" id="KW-0410">Iron transport</keyword>
<feature type="chain" id="PRO_5011693797" evidence="13">
    <location>
        <begin position="23"/>
        <end position="1005"/>
    </location>
</feature>
<reference evidence="17" key="1">
    <citation type="submission" date="2016-10" db="EMBL/GenBank/DDBJ databases">
        <authorList>
            <person name="Varghese N."/>
            <person name="Submissions S."/>
        </authorList>
    </citation>
    <scope>NUCLEOTIDE SEQUENCE [LARGE SCALE GENOMIC DNA]</scope>
    <source>
        <strain evidence="17">CGMCC 1.7715</strain>
    </source>
</reference>
<organism evidence="16 17">
    <name type="scientific">Qipengyuania nanhaisediminis</name>
    <dbReference type="NCBI Taxonomy" id="604088"/>
    <lineage>
        <taxon>Bacteria</taxon>
        <taxon>Pseudomonadati</taxon>
        <taxon>Pseudomonadota</taxon>
        <taxon>Alphaproteobacteria</taxon>
        <taxon>Sphingomonadales</taxon>
        <taxon>Erythrobacteraceae</taxon>
        <taxon>Qipengyuania</taxon>
    </lineage>
</organism>
<dbReference type="Proteomes" id="UP000199331">
    <property type="component" value="Unassembled WGS sequence"/>
</dbReference>
<keyword evidence="5 11" id="KW-0812">Transmembrane</keyword>
<proteinExistence type="inferred from homology"/>
<keyword evidence="10 11" id="KW-0998">Cell outer membrane</keyword>
<gene>
    <name evidence="16" type="ORF">SAMN04488060_1126</name>
</gene>
<dbReference type="EMBL" id="FOWZ01000001">
    <property type="protein sequence ID" value="SFO98595.1"/>
    <property type="molecule type" value="Genomic_DNA"/>
</dbReference>
<keyword evidence="2 11" id="KW-0813">Transport</keyword>
<keyword evidence="6" id="KW-0408">Iron</keyword>
<evidence type="ECO:0000259" key="15">
    <source>
        <dbReference type="Pfam" id="PF07715"/>
    </source>
</evidence>
<protein>
    <submittedName>
        <fullName evidence="16">TonB dependent receptor</fullName>
    </submittedName>
</protein>
<dbReference type="Pfam" id="PF00593">
    <property type="entry name" value="TonB_dep_Rec_b-barrel"/>
    <property type="match status" value="1"/>
</dbReference>
<evidence type="ECO:0000256" key="3">
    <source>
        <dbReference type="ARBA" id="ARBA00022452"/>
    </source>
</evidence>
<dbReference type="SUPFAM" id="SSF56935">
    <property type="entry name" value="Porins"/>
    <property type="match status" value="1"/>
</dbReference>
<dbReference type="PANTHER" id="PTHR32552">
    <property type="entry name" value="FERRICHROME IRON RECEPTOR-RELATED"/>
    <property type="match status" value="1"/>
</dbReference>
<evidence type="ECO:0000313" key="16">
    <source>
        <dbReference type="EMBL" id="SFO98595.1"/>
    </source>
</evidence>
<dbReference type="RefSeq" id="WP_090478197.1">
    <property type="nucleotide sequence ID" value="NZ_FOWZ01000001.1"/>
</dbReference>
<evidence type="ECO:0000256" key="12">
    <source>
        <dbReference type="RuleBase" id="RU003357"/>
    </source>
</evidence>
<dbReference type="InterPro" id="IPR036942">
    <property type="entry name" value="Beta-barrel_TonB_sf"/>
</dbReference>
<evidence type="ECO:0000256" key="4">
    <source>
        <dbReference type="ARBA" id="ARBA00022496"/>
    </source>
</evidence>
<name>A0A1I5LMY2_9SPHN</name>
<dbReference type="Gene3D" id="2.40.170.20">
    <property type="entry name" value="TonB-dependent receptor, beta-barrel domain"/>
    <property type="match status" value="3"/>
</dbReference>
<comment type="similarity">
    <text evidence="11 12">Belongs to the TonB-dependent receptor family.</text>
</comment>
<evidence type="ECO:0000256" key="13">
    <source>
        <dbReference type="SAM" id="SignalP"/>
    </source>
</evidence>
<comment type="subcellular location">
    <subcellularLocation>
        <location evidence="1 11">Cell outer membrane</location>
        <topology evidence="1 11">Multi-pass membrane protein</topology>
    </subcellularLocation>
</comment>
<keyword evidence="17" id="KW-1185">Reference proteome</keyword>
<dbReference type="PROSITE" id="PS52016">
    <property type="entry name" value="TONB_DEPENDENT_REC_3"/>
    <property type="match status" value="1"/>
</dbReference>
<evidence type="ECO:0000256" key="7">
    <source>
        <dbReference type="ARBA" id="ARBA00023065"/>
    </source>
</evidence>
<feature type="domain" description="TonB-dependent receptor-like beta-barrel" evidence="14">
    <location>
        <begin position="448"/>
        <end position="777"/>
    </location>
</feature>
<keyword evidence="13" id="KW-0732">Signal</keyword>
<evidence type="ECO:0000259" key="14">
    <source>
        <dbReference type="Pfam" id="PF00593"/>
    </source>
</evidence>
<dbReference type="Pfam" id="PF07715">
    <property type="entry name" value="Plug"/>
    <property type="match status" value="1"/>
</dbReference>
<evidence type="ECO:0000256" key="6">
    <source>
        <dbReference type="ARBA" id="ARBA00023004"/>
    </source>
</evidence>
<evidence type="ECO:0000256" key="11">
    <source>
        <dbReference type="PROSITE-ProRule" id="PRU01360"/>
    </source>
</evidence>
<accession>A0A1I5LMY2</accession>
<dbReference type="InterPro" id="IPR012910">
    <property type="entry name" value="Plug_dom"/>
</dbReference>
<dbReference type="InterPro" id="IPR000531">
    <property type="entry name" value="Beta-barrel_TonB"/>
</dbReference>
<evidence type="ECO:0000256" key="1">
    <source>
        <dbReference type="ARBA" id="ARBA00004571"/>
    </source>
</evidence>
<keyword evidence="7" id="KW-0406">Ion transport</keyword>
<dbReference type="GO" id="GO:0009279">
    <property type="term" value="C:cell outer membrane"/>
    <property type="evidence" value="ECO:0007669"/>
    <property type="project" value="UniProtKB-SubCell"/>
</dbReference>
<dbReference type="PANTHER" id="PTHR32552:SF81">
    <property type="entry name" value="TONB-DEPENDENT OUTER MEMBRANE RECEPTOR"/>
    <property type="match status" value="1"/>
</dbReference>
<sequence length="1005" mass="107728">MKIRAGLLAGICAGALAVPAYAQDVTGDDSESGIAENIDPSRVIIVTAQRQAQSLQEVPIAVSAFDAEALEAQQIENASDLQLTLPNVSFTKSNFTSASFTIRGIGDLCVGVTCDAATAIHVNGSPLFGTRLFEAEYFDLERVEVLRGPQGTLFGRNATSGVVNVVTAKPDLSGFGAAAEFEYGNFDSIRAKGMVNVPIGDSIGVRVAGYYLNRDGYTENLYDGSNIDGRDMYAIRGSLRFEPTASTTIDLMGFYFHEEDDRLRIQKQTCQRDPTGVLGCLNSRRDFDSTNANATLASVLTSAELFTIQGLPASLALGSVYGPDGFANFDEPDDVRVVNTPFTPDYFADELQLQAHLDQDIGAMNLSLTGIYQETTVDSRQDYNLGVLDRSGYATGLNTLQFFADNGLPITDPGTGAILGFIPGSSAYFSPIADALIPNGPNGQLCTSDNDDENFGAYEGNSICSDAPLSFDRSVQYQTSWSAEAILSSDFDGPFNFLIGGIYAESEVSENSYYVNAFGLDYATGLLGTFAAFANTDPVTDAPAPLPPSYLATSMYHNNTTDFSLESFGIFGEVYFDITDRLKFTGGLRYNDDKKTVEARTTLASFLNPFANTADPFTSPFVAGFDADPGTDGNQLLQTREVSFNEITGRAVLDYEISPDNNVYFSYSRGYKSGGINPPLSPIFAVEESFGPEQIDAFEIGSKNTFLDGAAQVNLTGFYYDYKGLQLSRIVARTSVNDTIDAKIWGLELETIISPSYNWLINMNLSWLNAEVSGDQFFSNPRDPGGGDPDAVIIKDLGNGSLCAVTGAGADGFINFLNPYFGLQGTSEFPADGGIASSGAFGICSIYEAAAAGAIGLVNPDLAPLQPFIDSFGAISVLSPGVEVNLKGNKLPQAPEYKASIGVQYTAEFGSGMTLVPRLDIAMTGEQYGNVFNGSVNRIAPFVQANAQVQLNSADERWYVRAFVQNIFDSNSVTGLYLTDASSGNFTNIFTLDPRRYGVAVGAKF</sequence>
<feature type="domain" description="TonB-dependent receptor plug" evidence="15">
    <location>
        <begin position="55"/>
        <end position="162"/>
    </location>
</feature>
<evidence type="ECO:0000256" key="10">
    <source>
        <dbReference type="ARBA" id="ARBA00023237"/>
    </source>
</evidence>
<dbReference type="OrthoDB" id="7192131at2"/>
<keyword evidence="8 12" id="KW-0798">TonB box</keyword>
<dbReference type="GO" id="GO:0006826">
    <property type="term" value="P:iron ion transport"/>
    <property type="evidence" value="ECO:0007669"/>
    <property type="project" value="UniProtKB-KW"/>
</dbReference>
<evidence type="ECO:0000256" key="9">
    <source>
        <dbReference type="ARBA" id="ARBA00023136"/>
    </source>
</evidence>
<keyword evidence="3 11" id="KW-1134">Transmembrane beta strand</keyword>
<keyword evidence="16" id="KW-0675">Receptor</keyword>